<dbReference type="RefSeq" id="WP_148927866.1">
    <property type="nucleotide sequence ID" value="NZ_VNHS01000001.1"/>
</dbReference>
<proteinExistence type="predicted"/>
<dbReference type="OrthoDB" id="2664569at2"/>
<dbReference type="EMBL" id="VNHS01000001">
    <property type="protein sequence ID" value="TYP79851.1"/>
    <property type="molecule type" value="Genomic_DNA"/>
</dbReference>
<keyword evidence="2" id="KW-1185">Reference proteome</keyword>
<gene>
    <name evidence="1" type="ORF">BCM02_101972</name>
</gene>
<dbReference type="AlphaFoldDB" id="A0A5S5CMZ5"/>
<evidence type="ECO:0000313" key="1">
    <source>
        <dbReference type="EMBL" id="TYP79851.1"/>
    </source>
</evidence>
<name>A0A5S5CMZ5_9BACL</name>
<organism evidence="1 2">
    <name type="scientific">Paenibacillus methanolicus</name>
    <dbReference type="NCBI Taxonomy" id="582686"/>
    <lineage>
        <taxon>Bacteria</taxon>
        <taxon>Bacillati</taxon>
        <taxon>Bacillota</taxon>
        <taxon>Bacilli</taxon>
        <taxon>Bacillales</taxon>
        <taxon>Paenibacillaceae</taxon>
        <taxon>Paenibacillus</taxon>
    </lineage>
</organism>
<comment type="caution">
    <text evidence="1">The sequence shown here is derived from an EMBL/GenBank/DDBJ whole genome shotgun (WGS) entry which is preliminary data.</text>
</comment>
<dbReference type="Proteomes" id="UP000323257">
    <property type="component" value="Unassembled WGS sequence"/>
</dbReference>
<reference evidence="1 2" key="1">
    <citation type="submission" date="2019-07" db="EMBL/GenBank/DDBJ databases">
        <title>Genomic Encyclopedia of Type Strains, Phase III (KMG-III): the genomes of soil and plant-associated and newly described type strains.</title>
        <authorList>
            <person name="Whitman W."/>
        </authorList>
    </citation>
    <scope>NUCLEOTIDE SEQUENCE [LARGE SCALE GENOMIC DNA]</scope>
    <source>
        <strain evidence="1 2">BL24</strain>
    </source>
</reference>
<sequence>MNEAVLSILKEMNDEAAMPPNCYRRNSIYYSLVSYMNHIVALYVSSAWSAIPVFMNRAHNAIQHLSRTNGEHVYFDRCRRLLLHIARELEDWKITTVDREAMPLLYRYKETRGKQCPEQFCFHWVERGDKHVPLLLPELEVDLDYANRSKAAYRAYCGSPFGICSRIDGSDGNRDWYEPCEPLLQRWGVKDDHFMKREVDGEQD</sequence>
<protein>
    <submittedName>
        <fullName evidence="1">Uncharacterized protein</fullName>
    </submittedName>
</protein>
<accession>A0A5S5CMZ5</accession>
<evidence type="ECO:0000313" key="2">
    <source>
        <dbReference type="Proteomes" id="UP000323257"/>
    </source>
</evidence>